<dbReference type="PANTHER" id="PTHR30069">
    <property type="entry name" value="TONB-DEPENDENT OUTER MEMBRANE RECEPTOR"/>
    <property type="match status" value="1"/>
</dbReference>
<keyword evidence="13" id="KW-1185">Reference proteome</keyword>
<dbReference type="GO" id="GO:0044718">
    <property type="term" value="P:siderophore transmembrane transport"/>
    <property type="evidence" value="ECO:0007669"/>
    <property type="project" value="TreeGrafter"/>
</dbReference>
<dbReference type="Proteomes" id="UP000185812">
    <property type="component" value="Unassembled WGS sequence"/>
</dbReference>
<feature type="domain" description="TonB-dependent receptor plug" evidence="10">
    <location>
        <begin position="127"/>
        <end position="220"/>
    </location>
</feature>
<keyword evidence="12" id="KW-0675">Receptor</keyword>
<evidence type="ECO:0000256" key="1">
    <source>
        <dbReference type="ARBA" id="ARBA00004571"/>
    </source>
</evidence>
<dbReference type="AlphaFoldDB" id="A0A1M6ULY9"/>
<evidence type="ECO:0000256" key="6">
    <source>
        <dbReference type="ARBA" id="ARBA00023136"/>
    </source>
</evidence>
<evidence type="ECO:0000256" key="8">
    <source>
        <dbReference type="SAM" id="MobiDB-lite"/>
    </source>
</evidence>
<dbReference type="STRING" id="633813.SAMN04488087_1767"/>
<name>A0A1M6ULY9_9BACT</name>
<keyword evidence="7" id="KW-0998">Cell outer membrane</keyword>
<dbReference type="Gene3D" id="2.170.130.10">
    <property type="entry name" value="TonB-dependent receptor, plug domain"/>
    <property type="match status" value="1"/>
</dbReference>
<feature type="region of interest" description="Disordered" evidence="8">
    <location>
        <begin position="880"/>
        <end position="906"/>
    </location>
</feature>
<evidence type="ECO:0000259" key="10">
    <source>
        <dbReference type="Pfam" id="PF07715"/>
    </source>
</evidence>
<dbReference type="Pfam" id="PF13715">
    <property type="entry name" value="CarbopepD_reg_2"/>
    <property type="match status" value="1"/>
</dbReference>
<dbReference type="PANTHER" id="PTHR30069:SF29">
    <property type="entry name" value="HEMOGLOBIN AND HEMOGLOBIN-HAPTOGLOBIN-BINDING PROTEIN 1-RELATED"/>
    <property type="match status" value="1"/>
</dbReference>
<dbReference type="InterPro" id="IPR039426">
    <property type="entry name" value="TonB-dep_rcpt-like"/>
</dbReference>
<evidence type="ECO:0000256" key="5">
    <source>
        <dbReference type="ARBA" id="ARBA00022729"/>
    </source>
</evidence>
<evidence type="ECO:0000259" key="11">
    <source>
        <dbReference type="Pfam" id="PF25183"/>
    </source>
</evidence>
<dbReference type="GO" id="GO:0015344">
    <property type="term" value="F:siderophore uptake transmembrane transporter activity"/>
    <property type="evidence" value="ECO:0007669"/>
    <property type="project" value="TreeGrafter"/>
</dbReference>
<dbReference type="Gene3D" id="2.40.170.20">
    <property type="entry name" value="TonB-dependent receptor, beta-barrel domain"/>
    <property type="match status" value="1"/>
</dbReference>
<dbReference type="SUPFAM" id="SSF49464">
    <property type="entry name" value="Carboxypeptidase regulatory domain-like"/>
    <property type="match status" value="1"/>
</dbReference>
<dbReference type="InterPro" id="IPR036942">
    <property type="entry name" value="Beta-barrel_TonB_sf"/>
</dbReference>
<keyword evidence="6" id="KW-0472">Membrane</keyword>
<dbReference type="InterPro" id="IPR057601">
    <property type="entry name" value="Oar-like_b-barrel"/>
</dbReference>
<keyword evidence="5 9" id="KW-0732">Signal</keyword>
<evidence type="ECO:0000313" key="13">
    <source>
        <dbReference type="Proteomes" id="UP000185812"/>
    </source>
</evidence>
<evidence type="ECO:0000256" key="7">
    <source>
        <dbReference type="ARBA" id="ARBA00023237"/>
    </source>
</evidence>
<dbReference type="SUPFAM" id="SSF56935">
    <property type="entry name" value="Porins"/>
    <property type="match status" value="1"/>
</dbReference>
<reference evidence="13" key="1">
    <citation type="submission" date="2016-11" db="EMBL/GenBank/DDBJ databases">
        <authorList>
            <person name="Varghese N."/>
            <person name="Submissions S."/>
        </authorList>
    </citation>
    <scope>NUCLEOTIDE SEQUENCE [LARGE SCALE GENOMIC DNA]</scope>
    <source>
        <strain evidence="13">DSM 22212</strain>
    </source>
</reference>
<proteinExistence type="predicted"/>
<evidence type="ECO:0000256" key="4">
    <source>
        <dbReference type="ARBA" id="ARBA00022692"/>
    </source>
</evidence>
<dbReference type="GO" id="GO:0009279">
    <property type="term" value="C:cell outer membrane"/>
    <property type="evidence" value="ECO:0007669"/>
    <property type="project" value="UniProtKB-SubCell"/>
</dbReference>
<dbReference type="Gene3D" id="2.60.40.1120">
    <property type="entry name" value="Carboxypeptidase-like, regulatory domain"/>
    <property type="match status" value="1"/>
</dbReference>
<comment type="subcellular location">
    <subcellularLocation>
        <location evidence="1">Cell outer membrane</location>
        <topology evidence="1">Multi-pass membrane protein</topology>
    </subcellularLocation>
</comment>
<evidence type="ECO:0000256" key="9">
    <source>
        <dbReference type="SAM" id="SignalP"/>
    </source>
</evidence>
<gene>
    <name evidence="12" type="ORF">SAMN04488087_1767</name>
</gene>
<dbReference type="Pfam" id="PF25183">
    <property type="entry name" value="OMP_b-brl_4"/>
    <property type="match status" value="1"/>
</dbReference>
<protein>
    <submittedName>
        <fullName evidence="12">TonB-dependent Receptor Plug Domain</fullName>
    </submittedName>
</protein>
<dbReference type="EMBL" id="FRAU01000005">
    <property type="protein sequence ID" value="SHK70163.1"/>
    <property type="molecule type" value="Genomic_DNA"/>
</dbReference>
<keyword evidence="3" id="KW-1134">Transmembrane beta strand</keyword>
<sequence>MMLRTWMLQLLTFLLFPALAWSQNTGKLAGRVIDASTGEPLPGANVFLEGTTLGTSTDVSGEYTIFEVPPGTYTVVASFVGYATVRQENVQVIAGITTRLDFELRPATIEGEEIVVVAARPLINPTATNAVRRLDREAFEKLPTRSVATYYAIQPGVTLLNGEVYIRGGRPDETEYLLEGISARSLIGTDNVIPVIPEALEEIQVFAGGYSAELGGANAGIVQQVLRTGGPRLSGMVQYESDFVADAFNNTYAYGYNDLTLTLGGPLVWKQHRFFIAVNRRSTDNYNPLFWYGANLDYSKNGGLCVNDPDQECIPPIDDIRGDTAVAPLRWEDGKLPGIGRPLEVWRINGTLLFDFNPLRVRLGGALLTGNRRLNNLPIRNFYNQKRLPRRDDLRWLASLQATYFLSSNTYLEGTLGFFQYNFEIYDPLFDPPRADGKGGAVLNVVNYYNREAVREALSSDPEVADLYTRFWQGQYQQPPLYRFHTFRFHRPGRVLTTYQRREQSYWNIALGLVSQQGNHELRIGGHYQRWTLREYVLSGSGLASILQNDPSYIQKIQAEADEVAFRIRQDGWGGYGYDEFMNKLNRGLDGPKRPVTASLYINDKIEFNDIIVNAGLRWDYFDMDLWTVEDRRNPAYDPNQATVLGAGPGIPNGLKAAPAKSVLQPRLGLSFPVTDRTVFHLQYGKFAQMPDMGFAYTRRSRMALIFSGRFFFAHPFAFELEPIKTTQYEIGFSHQFTDFSAFDITAFYRKTEGQIEIIRINTDPTSSANPYNLFTNGDFSIARGIEISLRTRRIGGVMAMFNYTLTDAKGTNSEPGGQVSALENGTAPPSLLQPLSFEQRHRGAIVLDYRTGADQPVVLQHLSVNLLFSFNSGHRFTRSTGGVGQRGADEGALLTGSDPRNRVPLEPLNASTTPWYFRTDLRIEKGFALGRATATAYMYIENLLNRRNPINVYLRTGNPFDDGFLSNPELSEEIVQGQGPDYVYYYQQINLRNRQHYIADEGVDLFDRPRQVRLGLRVEF</sequence>
<keyword evidence="2" id="KW-0813">Transport</keyword>
<feature type="chain" id="PRO_5012545356" evidence="9">
    <location>
        <begin position="21"/>
        <end position="1021"/>
    </location>
</feature>
<feature type="signal peptide" evidence="9">
    <location>
        <begin position="1"/>
        <end position="20"/>
    </location>
</feature>
<dbReference type="OrthoDB" id="9757908at2"/>
<dbReference type="InterPro" id="IPR037066">
    <property type="entry name" value="Plug_dom_sf"/>
</dbReference>
<keyword evidence="4" id="KW-0812">Transmembrane</keyword>
<feature type="domain" description="TonB-dependent transporter Oar-like beta-barrel" evidence="11">
    <location>
        <begin position="483"/>
        <end position="692"/>
    </location>
</feature>
<organism evidence="12 13">
    <name type="scientific">Rhodothermus profundi</name>
    <dbReference type="NCBI Taxonomy" id="633813"/>
    <lineage>
        <taxon>Bacteria</taxon>
        <taxon>Pseudomonadati</taxon>
        <taxon>Rhodothermota</taxon>
        <taxon>Rhodothermia</taxon>
        <taxon>Rhodothermales</taxon>
        <taxon>Rhodothermaceae</taxon>
        <taxon>Rhodothermus</taxon>
    </lineage>
</organism>
<dbReference type="RefSeq" id="WP_072715599.1">
    <property type="nucleotide sequence ID" value="NZ_FRAU01000005.1"/>
</dbReference>
<dbReference type="InterPro" id="IPR008969">
    <property type="entry name" value="CarboxyPept-like_regulatory"/>
</dbReference>
<evidence type="ECO:0000256" key="2">
    <source>
        <dbReference type="ARBA" id="ARBA00022448"/>
    </source>
</evidence>
<evidence type="ECO:0000313" key="12">
    <source>
        <dbReference type="EMBL" id="SHK70163.1"/>
    </source>
</evidence>
<dbReference type="Pfam" id="PF07715">
    <property type="entry name" value="Plug"/>
    <property type="match status" value="1"/>
</dbReference>
<evidence type="ECO:0000256" key="3">
    <source>
        <dbReference type="ARBA" id="ARBA00022452"/>
    </source>
</evidence>
<dbReference type="InterPro" id="IPR012910">
    <property type="entry name" value="Plug_dom"/>
</dbReference>
<accession>A0A1M6ULY9</accession>